<dbReference type="PANTHER" id="PTHR43649">
    <property type="entry name" value="ARABINOSE-BINDING PROTEIN-RELATED"/>
    <property type="match status" value="1"/>
</dbReference>
<dbReference type="RefSeq" id="WP_193734747.1">
    <property type="nucleotide sequence ID" value="NZ_CP063304.1"/>
</dbReference>
<evidence type="ECO:0000256" key="4">
    <source>
        <dbReference type="ARBA" id="ARBA00023139"/>
    </source>
</evidence>
<keyword evidence="5" id="KW-0449">Lipoprotein</keyword>
<dbReference type="AlphaFoldDB" id="A0A7M2RDI6"/>
<keyword evidence="3" id="KW-0472">Membrane</keyword>
<dbReference type="InterPro" id="IPR050490">
    <property type="entry name" value="Bact_solute-bd_prot1"/>
</dbReference>
<evidence type="ECO:0000256" key="5">
    <source>
        <dbReference type="ARBA" id="ARBA00023288"/>
    </source>
</evidence>
<sequence>MRKKSLLKGMAVVLASSAVLTGCAGEGNQKGANEAKDKDSGKEETIKVMVWDRGDAAPGTTSEDNEQTKWIQQQVKEKLNLNVKFVAVPRSSSDDKLNIMMSGGSAPDIVFSYGQDLFSNYASNGGLADLSEAYKKEGKDIAKYVGDVQDMGVIDGKQFAIMKQRGEEKARHTAYIRKDWLDALGMNIPKTKEELEAYLKAVKEKNPGNVENVIPWAMSGRNDTEKGYLNFLGSYVDLKDDKEGYMYNEGYMAVASGAEEGLKKLNEWYNEGLISKDFSTDTTEDIYKAQVTAGNVGFILDDTSRPWEYIEVLNNTIGHETFVPVECFDLPDGSYRDPYEPRFGMFVMIPKTSEDKVDACMKYLNWQADPEVAENIIYTKDHQRDENGVPKFLSQEELSEKGYPGTCDDLNIVNLALDYTNDKEAIISKCVNDQSTEWESKEWFENYYDVCEVGKYRHPTYPYISEDEANYGKNITDTMIEYVYKCISCPTADFDKTQKEEYAKLESAGLKKVLDAREKYYDSIEK</sequence>
<keyword evidence="8" id="KW-1185">Reference proteome</keyword>
<keyword evidence="2 6" id="KW-0732">Signal</keyword>
<keyword evidence="1" id="KW-1003">Cell membrane</keyword>
<dbReference type="InterPro" id="IPR006059">
    <property type="entry name" value="SBP"/>
</dbReference>
<evidence type="ECO:0000256" key="6">
    <source>
        <dbReference type="SAM" id="SignalP"/>
    </source>
</evidence>
<evidence type="ECO:0000256" key="3">
    <source>
        <dbReference type="ARBA" id="ARBA00023136"/>
    </source>
</evidence>
<dbReference type="Gene3D" id="3.40.190.10">
    <property type="entry name" value="Periplasmic binding protein-like II"/>
    <property type="match status" value="2"/>
</dbReference>
<dbReference type="PROSITE" id="PS51257">
    <property type="entry name" value="PROKAR_LIPOPROTEIN"/>
    <property type="match status" value="1"/>
</dbReference>
<feature type="signal peptide" evidence="6">
    <location>
        <begin position="1"/>
        <end position="24"/>
    </location>
</feature>
<evidence type="ECO:0000256" key="2">
    <source>
        <dbReference type="ARBA" id="ARBA00022729"/>
    </source>
</evidence>
<gene>
    <name evidence="7" type="ORF">INP51_10185</name>
</gene>
<dbReference type="KEGG" id="bliq:INP51_10185"/>
<dbReference type="PANTHER" id="PTHR43649:SF33">
    <property type="entry name" value="POLYGALACTURONAN_RHAMNOGALACTURONAN-BINDING PROTEIN YTCQ"/>
    <property type="match status" value="1"/>
</dbReference>
<dbReference type="EMBL" id="CP063304">
    <property type="protein sequence ID" value="QOV18385.1"/>
    <property type="molecule type" value="Genomic_DNA"/>
</dbReference>
<evidence type="ECO:0000256" key="1">
    <source>
        <dbReference type="ARBA" id="ARBA00022475"/>
    </source>
</evidence>
<feature type="chain" id="PRO_5032726712" evidence="6">
    <location>
        <begin position="25"/>
        <end position="526"/>
    </location>
</feature>
<organism evidence="7 8">
    <name type="scientific">Blautia liquoris</name>
    <dbReference type="NCBI Taxonomy" id="2779518"/>
    <lineage>
        <taxon>Bacteria</taxon>
        <taxon>Bacillati</taxon>
        <taxon>Bacillota</taxon>
        <taxon>Clostridia</taxon>
        <taxon>Lachnospirales</taxon>
        <taxon>Lachnospiraceae</taxon>
        <taxon>Blautia</taxon>
    </lineage>
</organism>
<protein>
    <submittedName>
        <fullName evidence="7">Extracellular solute-binding protein</fullName>
    </submittedName>
</protein>
<reference evidence="7 8" key="1">
    <citation type="submission" date="2020-10" db="EMBL/GenBank/DDBJ databases">
        <title>Blautia liquoris sp.nov., isolated from the mud in a fermentation cellar used for the production of Chinese strong-flavoured liquor.</title>
        <authorList>
            <person name="Lu L."/>
        </authorList>
    </citation>
    <scope>NUCLEOTIDE SEQUENCE [LARGE SCALE GENOMIC DNA]</scope>
    <source>
        <strain evidence="7 8">LZLJ-3</strain>
    </source>
</reference>
<accession>A0A7M2RDI6</accession>
<dbReference type="Proteomes" id="UP000593601">
    <property type="component" value="Chromosome"/>
</dbReference>
<evidence type="ECO:0000313" key="7">
    <source>
        <dbReference type="EMBL" id="QOV18385.1"/>
    </source>
</evidence>
<keyword evidence="4" id="KW-0564">Palmitate</keyword>
<dbReference type="Pfam" id="PF01547">
    <property type="entry name" value="SBP_bac_1"/>
    <property type="match status" value="1"/>
</dbReference>
<proteinExistence type="predicted"/>
<evidence type="ECO:0000313" key="8">
    <source>
        <dbReference type="Proteomes" id="UP000593601"/>
    </source>
</evidence>
<name>A0A7M2RDI6_9FIRM</name>
<dbReference type="SUPFAM" id="SSF53850">
    <property type="entry name" value="Periplasmic binding protein-like II"/>
    <property type="match status" value="1"/>
</dbReference>